<dbReference type="GO" id="GO:0008270">
    <property type="term" value="F:zinc ion binding"/>
    <property type="evidence" value="ECO:0007669"/>
    <property type="project" value="UniProtKB-KW"/>
</dbReference>
<evidence type="ECO:0000313" key="7">
    <source>
        <dbReference type="Proteomes" id="UP000095751"/>
    </source>
</evidence>
<proteinExistence type="predicted"/>
<sequence length="1056" mass="121285">MSAEETTDSCCSCSNELSGKESAQLHPCNHRVCLPCLCRDLAKKEHTREMVCANCKRGITKHRVCLINGSFTKAVKHREPIVKDIYKDPNEGKDPYRYWCKKYPDKEERKGKGILYIAIEEDASIGKFFICETIEISDDLGLGSDRIRNTLVELARRFHSTLFPKPATRPNDSNLSLSISDLANEAIECTHPTFLFLYSLATGDTLIKDLRDHIRNMTTRSISEPKKDLLAIFSAFQLLQSLYVNQNANNKQNTNSQLAIGSLLYDLQVEQKIIQALSQFRIVPGMTTLKNRAMDFANTNFDDIPIPNGYDFPVLCADNLVMEKKGRKDHIDQWTIHTIKLVREIELNELNLYEVNQSRDMKTIDQLIIESEEKGLTLAEHTVKENDGDLRLLSHRKLLHIEAMIKLPLPRLDQCSVMIDSGCYVWGNGNGIPRNLGIDVHPQVKYDTDSKRVPFRTREYVSDMEESDRITLNQDGKSMLEKNDMFVDAPLREDLAKSEVVKQYLEMMLRMQQEMMAKSSDQSNIRPIIENVMFFIGDGSPIFSSHTIIDEDKASGANRYKDIRAFPGGFHMMKELVTKKSSVVSEVTRYYIGDFRGTEGSQKFVMDPYDPRQFENEAIPTIAAHYRSAVEHYAAFVERDDVDSQEVYSAMRERAVKYPPAKMAFDELLLLEAYFLLRDAERSDCADLFFTAVRIMLPLFCTTNAYKYVRICVELLIWKVAASPWEVKLFEEFAFTRESEGGKRMYVDLAQEKVNKSFRAIVGTRTFAGITKKMFTAALNLNSFLAQKKENEILRGTERTYTGPFNESKSTDWEVYAKIRVAIENTNLWRFGQPVLVGADDMFPASTDAVQAPDGSPLSNDTMKYRSLGARRRDKIIEVFYLDPNHRHSTNRTQSYKAGGVPISTGCYTKKDYKKEIDKRSVLALSVDKVSLKKMADNKKLPILTEIINTLDLLQNLGINLTEDKFNRDGLSNRMQRISVKEFLSILVELRKKYKKEFANRGNDWDSERLRIKEEIKKSVSVTSEEERRLELNEKYYVIHPDFLNRQRYSICHSNL</sequence>
<evidence type="ECO:0000313" key="6">
    <source>
        <dbReference type="EMBL" id="OEU13157.1"/>
    </source>
</evidence>
<dbReference type="EMBL" id="KV784362">
    <property type="protein sequence ID" value="OEU13157.1"/>
    <property type="molecule type" value="Genomic_DNA"/>
</dbReference>
<protein>
    <recommendedName>
        <fullName evidence="5">RING-type domain-containing protein</fullName>
    </recommendedName>
</protein>
<evidence type="ECO:0000256" key="1">
    <source>
        <dbReference type="ARBA" id="ARBA00022723"/>
    </source>
</evidence>
<dbReference type="KEGG" id="fcy:FRACYDRAFT_242934"/>
<dbReference type="AlphaFoldDB" id="A0A1E7F4T1"/>
<dbReference type="Proteomes" id="UP000095751">
    <property type="component" value="Unassembled WGS sequence"/>
</dbReference>
<dbReference type="InterPro" id="IPR017907">
    <property type="entry name" value="Znf_RING_CS"/>
</dbReference>
<reference evidence="6 7" key="1">
    <citation type="submission" date="2016-09" db="EMBL/GenBank/DDBJ databases">
        <title>Extensive genetic diversity and differential bi-allelic expression allows diatom success in the polar Southern Ocean.</title>
        <authorList>
            <consortium name="DOE Joint Genome Institute"/>
            <person name="Mock T."/>
            <person name="Otillar R.P."/>
            <person name="Strauss J."/>
            <person name="Dupont C."/>
            <person name="Frickenhaus S."/>
            <person name="Maumus F."/>
            <person name="Mcmullan M."/>
            <person name="Sanges R."/>
            <person name="Schmutz J."/>
            <person name="Toseland A."/>
            <person name="Valas R."/>
            <person name="Veluchamy A."/>
            <person name="Ward B.J."/>
            <person name="Allen A."/>
            <person name="Barry K."/>
            <person name="Falciatore A."/>
            <person name="Ferrante M."/>
            <person name="Fortunato A.E."/>
            <person name="Gloeckner G."/>
            <person name="Gruber A."/>
            <person name="Hipkin R."/>
            <person name="Janech M."/>
            <person name="Kroth P."/>
            <person name="Leese F."/>
            <person name="Lindquist E."/>
            <person name="Lyon B.R."/>
            <person name="Martin J."/>
            <person name="Mayer C."/>
            <person name="Parker M."/>
            <person name="Quesneville H."/>
            <person name="Raymond J."/>
            <person name="Uhlig C."/>
            <person name="Valentin K.U."/>
            <person name="Worden A.Z."/>
            <person name="Armbrust E.V."/>
            <person name="Bowler C."/>
            <person name="Green B."/>
            <person name="Moulton V."/>
            <person name="Van Oosterhout C."/>
            <person name="Grigoriev I."/>
        </authorList>
    </citation>
    <scope>NUCLEOTIDE SEQUENCE [LARGE SCALE GENOMIC DNA]</scope>
    <source>
        <strain evidence="6 7">CCMP1102</strain>
    </source>
</reference>
<feature type="domain" description="RING-type" evidence="5">
    <location>
        <begin position="10"/>
        <end position="56"/>
    </location>
</feature>
<keyword evidence="3" id="KW-0862">Zinc</keyword>
<evidence type="ECO:0000256" key="3">
    <source>
        <dbReference type="ARBA" id="ARBA00022833"/>
    </source>
</evidence>
<keyword evidence="1" id="KW-0479">Metal-binding</keyword>
<gene>
    <name evidence="6" type="ORF">FRACYDRAFT_242934</name>
</gene>
<accession>A0A1E7F4T1</accession>
<dbReference type="PROSITE" id="PS00518">
    <property type="entry name" value="ZF_RING_1"/>
    <property type="match status" value="1"/>
</dbReference>
<name>A0A1E7F4T1_9STRA</name>
<organism evidence="6 7">
    <name type="scientific">Fragilariopsis cylindrus CCMP1102</name>
    <dbReference type="NCBI Taxonomy" id="635003"/>
    <lineage>
        <taxon>Eukaryota</taxon>
        <taxon>Sar</taxon>
        <taxon>Stramenopiles</taxon>
        <taxon>Ochrophyta</taxon>
        <taxon>Bacillariophyta</taxon>
        <taxon>Bacillariophyceae</taxon>
        <taxon>Bacillariophycidae</taxon>
        <taxon>Bacillariales</taxon>
        <taxon>Bacillariaceae</taxon>
        <taxon>Fragilariopsis</taxon>
    </lineage>
</organism>
<evidence type="ECO:0000256" key="4">
    <source>
        <dbReference type="PROSITE-ProRule" id="PRU00175"/>
    </source>
</evidence>
<evidence type="ECO:0000259" key="5">
    <source>
        <dbReference type="PROSITE" id="PS50089"/>
    </source>
</evidence>
<evidence type="ECO:0000256" key="2">
    <source>
        <dbReference type="ARBA" id="ARBA00022771"/>
    </source>
</evidence>
<keyword evidence="2 4" id="KW-0863">Zinc-finger</keyword>
<dbReference type="PROSITE" id="PS50089">
    <property type="entry name" value="ZF_RING_2"/>
    <property type="match status" value="1"/>
</dbReference>
<keyword evidence="7" id="KW-1185">Reference proteome</keyword>
<dbReference type="InterPro" id="IPR001841">
    <property type="entry name" value="Znf_RING"/>
</dbReference>
<dbReference type="InParanoid" id="A0A1E7F4T1"/>